<evidence type="ECO:0000256" key="7">
    <source>
        <dbReference type="ARBA" id="ARBA00022840"/>
    </source>
</evidence>
<keyword evidence="1 8" id="KW-0963">Cytoplasm</keyword>
<sequence length="374" mass="40191">MKSGRTRRRMVVKVGSSSIADAQRGLCVQKMEQLVAQVANIQRQGDWQVLLVSSGAVAAGLSKLGWRRANITIPEKQAAAAVGQGLLMDTYERLFRDEQILIGQLLLTRADVEDRKRFVHVRNTVLTLVKNGIVPVVNENDTVAVEEIRFGDNDTLASLVALVAEADRLVLLTDIDGLYTGNPAAGGDVRRISDIWEITDDVERMAGDSNSSVGTGGMRTKIAAAKIAVQSGADVVIAASEEPDVLLKIARGERVGTTFHATPSRVGLRKSWLMHGSRLDGRIIVDAGAASALTRQSKSLLMPGVTGVEGDFQEGAVIGLVTQEGLMIGRGVVNFSSRDLAMLLMQRQAGERLYNLQEVVHRNDMVVCKGGALG</sequence>
<comment type="function">
    <text evidence="8">Catalyzes the transfer of a phosphate group to glutamate to form L-glutamate 5-phosphate.</text>
</comment>
<feature type="binding site" evidence="8">
    <location>
        <begin position="215"/>
        <end position="221"/>
    </location>
    <ligand>
        <name>ATP</name>
        <dbReference type="ChEBI" id="CHEBI:30616"/>
    </ligand>
</feature>
<evidence type="ECO:0000313" key="10">
    <source>
        <dbReference type="EMBL" id="MFD1676477.1"/>
    </source>
</evidence>
<keyword evidence="6 8" id="KW-0418">Kinase</keyword>
<dbReference type="PRINTS" id="PR00474">
    <property type="entry name" value="GLU5KINASE"/>
</dbReference>
<dbReference type="InterPro" id="IPR036393">
    <property type="entry name" value="AceGlu_kinase-like_sf"/>
</dbReference>
<name>A0ABW4JNR4_9BACL</name>
<reference evidence="11" key="1">
    <citation type="journal article" date="2019" name="Int. J. Syst. Evol. Microbiol.">
        <title>The Global Catalogue of Microorganisms (GCM) 10K type strain sequencing project: providing services to taxonomists for standard genome sequencing and annotation.</title>
        <authorList>
            <consortium name="The Broad Institute Genomics Platform"/>
            <consortium name="The Broad Institute Genome Sequencing Center for Infectious Disease"/>
            <person name="Wu L."/>
            <person name="Ma J."/>
        </authorList>
    </citation>
    <scope>NUCLEOTIDE SEQUENCE [LARGE SCALE GENOMIC DNA]</scope>
    <source>
        <strain evidence="11">CGMCC 1.12286</strain>
    </source>
</reference>
<dbReference type="HAMAP" id="MF_00456">
    <property type="entry name" value="ProB"/>
    <property type="match status" value="1"/>
</dbReference>
<dbReference type="SUPFAM" id="SSF53633">
    <property type="entry name" value="Carbamate kinase-like"/>
    <property type="match status" value="1"/>
</dbReference>
<evidence type="ECO:0000313" key="11">
    <source>
        <dbReference type="Proteomes" id="UP001597079"/>
    </source>
</evidence>
<evidence type="ECO:0000256" key="6">
    <source>
        <dbReference type="ARBA" id="ARBA00022777"/>
    </source>
</evidence>
<feature type="binding site" evidence="8">
    <location>
        <position position="153"/>
    </location>
    <ligand>
        <name>substrate</name>
    </ligand>
</feature>
<dbReference type="InterPro" id="IPR019797">
    <property type="entry name" value="Glutamate_5-kinase_CS"/>
</dbReference>
<evidence type="ECO:0000256" key="2">
    <source>
        <dbReference type="ARBA" id="ARBA00022605"/>
    </source>
</evidence>
<comment type="catalytic activity">
    <reaction evidence="8">
        <text>L-glutamate + ATP = L-glutamyl 5-phosphate + ADP</text>
        <dbReference type="Rhea" id="RHEA:14877"/>
        <dbReference type="ChEBI" id="CHEBI:29985"/>
        <dbReference type="ChEBI" id="CHEBI:30616"/>
        <dbReference type="ChEBI" id="CHEBI:58274"/>
        <dbReference type="ChEBI" id="CHEBI:456216"/>
        <dbReference type="EC" id="2.7.2.11"/>
    </reaction>
</comment>
<dbReference type="InterPro" id="IPR001057">
    <property type="entry name" value="Glu/AcGlu_kinase"/>
</dbReference>
<evidence type="ECO:0000256" key="8">
    <source>
        <dbReference type="HAMAP-Rule" id="MF_00456"/>
    </source>
</evidence>
<dbReference type="InterPro" id="IPR041739">
    <property type="entry name" value="G5K_ProB"/>
</dbReference>
<gene>
    <name evidence="8 10" type="primary">proB</name>
    <name evidence="10" type="ORF">ACFSB2_17400</name>
</gene>
<dbReference type="GO" id="GO:0004349">
    <property type="term" value="F:glutamate 5-kinase activity"/>
    <property type="evidence" value="ECO:0007669"/>
    <property type="project" value="UniProtKB-EC"/>
</dbReference>
<comment type="pathway">
    <text evidence="8">Amino-acid biosynthesis; L-proline biosynthesis; L-glutamate 5-semialdehyde from L-glutamate: step 1/2.</text>
</comment>
<dbReference type="InterPro" id="IPR011529">
    <property type="entry name" value="Glu_5kinase"/>
</dbReference>
<dbReference type="Gene3D" id="3.40.1160.10">
    <property type="entry name" value="Acetylglutamate kinase-like"/>
    <property type="match status" value="2"/>
</dbReference>
<dbReference type="CDD" id="cd04242">
    <property type="entry name" value="AAK_G5K_ProB"/>
    <property type="match status" value="1"/>
</dbReference>
<dbReference type="EC" id="2.7.2.11" evidence="8"/>
<evidence type="ECO:0000256" key="3">
    <source>
        <dbReference type="ARBA" id="ARBA00022650"/>
    </source>
</evidence>
<dbReference type="CDD" id="cd21157">
    <property type="entry name" value="PUA_G5K"/>
    <property type="match status" value="1"/>
</dbReference>
<dbReference type="PANTHER" id="PTHR43654:SF1">
    <property type="entry name" value="ISOPENTENYL PHOSPHATE KINASE"/>
    <property type="match status" value="1"/>
</dbReference>
<evidence type="ECO:0000256" key="1">
    <source>
        <dbReference type="ARBA" id="ARBA00022490"/>
    </source>
</evidence>
<keyword evidence="11" id="KW-1185">Reference proteome</keyword>
<dbReference type="PIRSF" id="PIRSF000729">
    <property type="entry name" value="GK"/>
    <property type="match status" value="1"/>
</dbReference>
<dbReference type="InterPro" id="IPR002478">
    <property type="entry name" value="PUA"/>
</dbReference>
<comment type="similarity">
    <text evidence="8">Belongs to the glutamate 5-kinase family.</text>
</comment>
<keyword evidence="7 8" id="KW-0067">ATP-binding</keyword>
<dbReference type="EMBL" id="JBHUCX010000067">
    <property type="protein sequence ID" value="MFD1676477.1"/>
    <property type="molecule type" value="Genomic_DNA"/>
</dbReference>
<keyword evidence="4 8" id="KW-0808">Transferase</keyword>
<dbReference type="PROSITE" id="PS00902">
    <property type="entry name" value="GLUTAMATE_5_KINASE"/>
    <property type="match status" value="1"/>
</dbReference>
<dbReference type="SUPFAM" id="SSF88697">
    <property type="entry name" value="PUA domain-like"/>
    <property type="match status" value="1"/>
</dbReference>
<dbReference type="SMART" id="SM00359">
    <property type="entry name" value="PUA"/>
    <property type="match status" value="1"/>
</dbReference>
<dbReference type="InterPro" id="IPR001048">
    <property type="entry name" value="Asp/Glu/Uridylate_kinase"/>
</dbReference>
<feature type="binding site" evidence="8">
    <location>
        <position position="54"/>
    </location>
    <ligand>
        <name>substrate</name>
    </ligand>
</feature>
<feature type="binding site" evidence="8">
    <location>
        <position position="141"/>
    </location>
    <ligand>
        <name>substrate</name>
    </ligand>
</feature>
<dbReference type="Pfam" id="PF01472">
    <property type="entry name" value="PUA"/>
    <property type="match status" value="1"/>
</dbReference>
<accession>A0ABW4JNR4</accession>
<dbReference type="InterPro" id="IPR015947">
    <property type="entry name" value="PUA-like_sf"/>
</dbReference>
<protein>
    <recommendedName>
        <fullName evidence="8">Glutamate 5-kinase</fullName>
        <ecNumber evidence="8">2.7.2.11</ecNumber>
    </recommendedName>
    <alternativeName>
        <fullName evidence="8">Gamma-glutamyl kinase</fullName>
        <shortName evidence="8">GK</shortName>
    </alternativeName>
</protein>
<keyword evidence="3 8" id="KW-0641">Proline biosynthesis</keyword>
<dbReference type="Gene3D" id="2.30.130.10">
    <property type="entry name" value="PUA domain"/>
    <property type="match status" value="1"/>
</dbReference>
<dbReference type="InterPro" id="IPR005715">
    <property type="entry name" value="Glu_5kinase/COase_Synthase"/>
</dbReference>
<keyword evidence="5 8" id="KW-0547">Nucleotide-binding</keyword>
<dbReference type="NCBIfam" id="TIGR01027">
    <property type="entry name" value="proB"/>
    <property type="match status" value="1"/>
</dbReference>
<evidence type="ECO:0000256" key="5">
    <source>
        <dbReference type="ARBA" id="ARBA00022741"/>
    </source>
</evidence>
<dbReference type="RefSeq" id="WP_377944381.1">
    <property type="nucleotide sequence ID" value="NZ_JBHUCX010000067.1"/>
</dbReference>
<comment type="caution">
    <text evidence="10">The sequence shown here is derived from an EMBL/GenBank/DDBJ whole genome shotgun (WGS) entry which is preliminary data.</text>
</comment>
<dbReference type="InterPro" id="IPR036974">
    <property type="entry name" value="PUA_sf"/>
</dbReference>
<dbReference type="Pfam" id="PF00696">
    <property type="entry name" value="AA_kinase"/>
    <property type="match status" value="1"/>
</dbReference>
<feature type="binding site" evidence="8">
    <location>
        <position position="13"/>
    </location>
    <ligand>
        <name>ATP</name>
        <dbReference type="ChEBI" id="CHEBI:30616"/>
    </ligand>
</feature>
<dbReference type="PANTHER" id="PTHR43654">
    <property type="entry name" value="GLUTAMATE 5-KINASE"/>
    <property type="match status" value="1"/>
</dbReference>
<feature type="binding site" evidence="8">
    <location>
        <begin position="173"/>
        <end position="174"/>
    </location>
    <ligand>
        <name>ATP</name>
        <dbReference type="ChEBI" id="CHEBI:30616"/>
    </ligand>
</feature>
<feature type="domain" description="PUA" evidence="9">
    <location>
        <begin position="281"/>
        <end position="361"/>
    </location>
</feature>
<evidence type="ECO:0000256" key="4">
    <source>
        <dbReference type="ARBA" id="ARBA00022679"/>
    </source>
</evidence>
<dbReference type="PROSITE" id="PS50890">
    <property type="entry name" value="PUA"/>
    <property type="match status" value="1"/>
</dbReference>
<dbReference type="Proteomes" id="UP001597079">
    <property type="component" value="Unassembled WGS sequence"/>
</dbReference>
<comment type="subcellular location">
    <subcellularLocation>
        <location evidence="8">Cytoplasm</location>
    </subcellularLocation>
</comment>
<evidence type="ECO:0000259" key="9">
    <source>
        <dbReference type="SMART" id="SM00359"/>
    </source>
</evidence>
<proteinExistence type="inferred from homology"/>
<keyword evidence="2 8" id="KW-0028">Amino-acid biosynthesis</keyword>
<organism evidence="10 11">
    <name type="scientific">Alicyclobacillus fodiniaquatilis</name>
    <dbReference type="NCBI Taxonomy" id="1661150"/>
    <lineage>
        <taxon>Bacteria</taxon>
        <taxon>Bacillati</taxon>
        <taxon>Bacillota</taxon>
        <taxon>Bacilli</taxon>
        <taxon>Bacillales</taxon>
        <taxon>Alicyclobacillaceae</taxon>
        <taxon>Alicyclobacillus</taxon>
    </lineage>
</organism>